<feature type="compositionally biased region" description="Polar residues" evidence="1">
    <location>
        <begin position="177"/>
        <end position="187"/>
    </location>
</feature>
<protein>
    <submittedName>
        <fullName evidence="2">Uncharacterized protein</fullName>
    </submittedName>
</protein>
<gene>
    <name evidence="2" type="ORF">SUNI508_05476</name>
</gene>
<evidence type="ECO:0000313" key="2">
    <source>
        <dbReference type="EMBL" id="KAK9421875.1"/>
    </source>
</evidence>
<name>A0ABR2V5X6_9PEZI</name>
<evidence type="ECO:0000313" key="3">
    <source>
        <dbReference type="Proteomes" id="UP001408356"/>
    </source>
</evidence>
<proteinExistence type="predicted"/>
<dbReference type="EMBL" id="JARVKF010000157">
    <property type="protein sequence ID" value="KAK9421875.1"/>
    <property type="molecule type" value="Genomic_DNA"/>
</dbReference>
<feature type="compositionally biased region" description="Basic and acidic residues" evidence="1">
    <location>
        <begin position="189"/>
        <end position="198"/>
    </location>
</feature>
<keyword evidence="3" id="KW-1185">Reference proteome</keyword>
<feature type="region of interest" description="Disordered" evidence="1">
    <location>
        <begin position="119"/>
        <end position="198"/>
    </location>
</feature>
<comment type="caution">
    <text evidence="2">The sequence shown here is derived from an EMBL/GenBank/DDBJ whole genome shotgun (WGS) entry which is preliminary data.</text>
</comment>
<reference evidence="2 3" key="1">
    <citation type="journal article" date="2024" name="J. Plant Pathol.">
        <title>Sequence and assembly of the genome of Seiridium unicorne, isolate CBS 538.82, causal agent of cypress canker disease.</title>
        <authorList>
            <person name="Scali E."/>
            <person name="Rocca G.D."/>
            <person name="Danti R."/>
            <person name="Garbelotto M."/>
            <person name="Barberini S."/>
            <person name="Baroncelli R."/>
            <person name="Emiliani G."/>
        </authorList>
    </citation>
    <scope>NUCLEOTIDE SEQUENCE [LARGE SCALE GENOMIC DNA]</scope>
    <source>
        <strain evidence="2 3">BM-138-508</strain>
    </source>
</reference>
<dbReference type="Proteomes" id="UP001408356">
    <property type="component" value="Unassembled WGS sequence"/>
</dbReference>
<feature type="region of interest" description="Disordered" evidence="1">
    <location>
        <begin position="17"/>
        <end position="37"/>
    </location>
</feature>
<organism evidence="2 3">
    <name type="scientific">Seiridium unicorne</name>
    <dbReference type="NCBI Taxonomy" id="138068"/>
    <lineage>
        <taxon>Eukaryota</taxon>
        <taxon>Fungi</taxon>
        <taxon>Dikarya</taxon>
        <taxon>Ascomycota</taxon>
        <taxon>Pezizomycotina</taxon>
        <taxon>Sordariomycetes</taxon>
        <taxon>Xylariomycetidae</taxon>
        <taxon>Amphisphaeriales</taxon>
        <taxon>Sporocadaceae</taxon>
        <taxon>Seiridium</taxon>
    </lineage>
</organism>
<sequence>MSAFVAVQMSSACTIVLSKDNDESDDTDNNASTNPQIAMRTQVSSEMASDASLGQISHDESEEYEQRGILMRNILVCSRRLPKGKRIKMSNAKEDTEDATSHAGLMHLDTITTSIHQDVAQRHTPGSARSNAHDTFKTPLPSVSDVQNSNTPFGAPASDGQSSAVANKALTPGPHDTLSSPEASTNRTRYREDHGGPR</sequence>
<evidence type="ECO:0000256" key="1">
    <source>
        <dbReference type="SAM" id="MobiDB-lite"/>
    </source>
</evidence>
<accession>A0ABR2V5X6</accession>